<dbReference type="CDD" id="cd00761">
    <property type="entry name" value="Glyco_tranf_GTA_type"/>
    <property type="match status" value="1"/>
</dbReference>
<dbReference type="Proteomes" id="UP000554286">
    <property type="component" value="Unassembled WGS sequence"/>
</dbReference>
<evidence type="ECO:0000259" key="1">
    <source>
        <dbReference type="Pfam" id="PF00535"/>
    </source>
</evidence>
<dbReference type="InterPro" id="IPR029044">
    <property type="entry name" value="Nucleotide-diphossugar_trans"/>
</dbReference>
<keyword evidence="3" id="KW-1185">Reference proteome</keyword>
<dbReference type="GO" id="GO:0016740">
    <property type="term" value="F:transferase activity"/>
    <property type="evidence" value="ECO:0007669"/>
    <property type="project" value="UniProtKB-KW"/>
</dbReference>
<dbReference type="PANTHER" id="PTHR43685:SF2">
    <property type="entry name" value="GLYCOSYLTRANSFERASE 2-LIKE DOMAIN-CONTAINING PROTEIN"/>
    <property type="match status" value="1"/>
</dbReference>
<dbReference type="InterPro" id="IPR050834">
    <property type="entry name" value="Glycosyltransf_2"/>
</dbReference>
<dbReference type="SUPFAM" id="SSF53448">
    <property type="entry name" value="Nucleotide-diphospho-sugar transferases"/>
    <property type="match status" value="1"/>
</dbReference>
<feature type="domain" description="Glycosyltransferase 2-like" evidence="1">
    <location>
        <begin position="14"/>
        <end position="139"/>
    </location>
</feature>
<dbReference type="RefSeq" id="WP_184042511.1">
    <property type="nucleotide sequence ID" value="NZ_JACIGK010000002.1"/>
</dbReference>
<comment type="caution">
    <text evidence="2">The sequence shown here is derived from an EMBL/GenBank/DDBJ whole genome shotgun (WGS) entry which is preliminary data.</text>
</comment>
<dbReference type="Pfam" id="PF00535">
    <property type="entry name" value="Glycos_transf_2"/>
    <property type="match status" value="1"/>
</dbReference>
<dbReference type="Gene3D" id="3.90.550.10">
    <property type="entry name" value="Spore Coat Polysaccharide Biosynthesis Protein SpsA, Chain A"/>
    <property type="match status" value="1"/>
</dbReference>
<gene>
    <name evidence="2" type="ORF">GGD89_000495</name>
</gene>
<dbReference type="PANTHER" id="PTHR43685">
    <property type="entry name" value="GLYCOSYLTRANSFERASE"/>
    <property type="match status" value="1"/>
</dbReference>
<dbReference type="EMBL" id="JACIGK010000002">
    <property type="protein sequence ID" value="MBB4264888.1"/>
    <property type="molecule type" value="Genomic_DNA"/>
</dbReference>
<organism evidence="2 3">
    <name type="scientific">Roseospira visakhapatnamensis</name>
    <dbReference type="NCBI Taxonomy" id="390880"/>
    <lineage>
        <taxon>Bacteria</taxon>
        <taxon>Pseudomonadati</taxon>
        <taxon>Pseudomonadota</taxon>
        <taxon>Alphaproteobacteria</taxon>
        <taxon>Rhodospirillales</taxon>
        <taxon>Rhodospirillaceae</taxon>
        <taxon>Roseospira</taxon>
    </lineage>
</organism>
<keyword evidence="2" id="KW-0808">Transferase</keyword>
<proteinExistence type="predicted"/>
<dbReference type="InterPro" id="IPR001173">
    <property type="entry name" value="Glyco_trans_2-like"/>
</dbReference>
<reference evidence="2 3" key="1">
    <citation type="submission" date="2020-08" db="EMBL/GenBank/DDBJ databases">
        <title>Genome sequencing of Purple Non-Sulfur Bacteria from various extreme environments.</title>
        <authorList>
            <person name="Mayer M."/>
        </authorList>
    </citation>
    <scope>NUCLEOTIDE SEQUENCE [LARGE SCALE GENOMIC DNA]</scope>
    <source>
        <strain evidence="2 3">JA131</strain>
    </source>
</reference>
<sequence length="328" mass="35205">MNAPQTADPACLVSVLIPTFRRPDLLARALRGCVAQRGVDLAHVDLVVVDNDPDGSAAVHLDAFRADHPALDTTGPRLVTVHEPRPGISHARNAALARARAARVVFLDDDQCPTPGWLAALLATATATGAAAVFGPVTPDLACADDHPLRPFLTRYFGRDVARPTGADITDLVAHMGTQNSLFDRAVLDLPNAPEPFDPDLGRVGGEDSVLLRRLVAAGGRLAWSADARVSEYVPARRCTLDYLRRRRFRDGQIRVFAGLRVPGRRLWAVPAWMAAGLAQAGLHGGLWLAGASLGRPDRARHVAQMWGGLGKVLWMPGFRFPLYGGDG</sequence>
<accession>A0A7W6W8J3</accession>
<dbReference type="AlphaFoldDB" id="A0A7W6W8J3"/>
<protein>
    <submittedName>
        <fullName evidence="2">Glycosyltransferase involved in cell wall biosynthesis</fullName>
    </submittedName>
</protein>
<evidence type="ECO:0000313" key="3">
    <source>
        <dbReference type="Proteomes" id="UP000554286"/>
    </source>
</evidence>
<evidence type="ECO:0000313" key="2">
    <source>
        <dbReference type="EMBL" id="MBB4264888.1"/>
    </source>
</evidence>
<name>A0A7W6W8J3_9PROT</name>